<gene>
    <name evidence="2" type="primary">20200769</name>
    <name evidence="1" type="ORF">HELRODRAFT_164975</name>
</gene>
<keyword evidence="3" id="KW-1185">Reference proteome</keyword>
<dbReference type="CTD" id="20200769"/>
<name>T1EW19_HELRO</name>
<dbReference type="RefSeq" id="XP_009029137.1">
    <property type="nucleotide sequence ID" value="XM_009030889.1"/>
</dbReference>
<reference evidence="2" key="3">
    <citation type="submission" date="2015-06" db="UniProtKB">
        <authorList>
            <consortium name="EnsemblMetazoa"/>
        </authorList>
    </citation>
    <scope>IDENTIFICATION</scope>
</reference>
<dbReference type="AlphaFoldDB" id="T1EW19"/>
<sequence length="143" mass="16463">MLHQSLYFQCQAQPSYKDDFVLHCDIRFCVVSIDISGKLNVHTFKSLAAKCTLFEREGSLMTTRYYIEHCNLLQTLNFGSGQNVCDIDVKISTHRCPALPKNFSKKVLTRQDKKEREIRGECKKAGAKKDAYIKGAKQKRREL</sequence>
<reference evidence="3" key="1">
    <citation type="submission" date="2012-12" db="EMBL/GenBank/DDBJ databases">
        <authorList>
            <person name="Hellsten U."/>
            <person name="Grimwood J."/>
            <person name="Chapman J.A."/>
            <person name="Shapiro H."/>
            <person name="Aerts A."/>
            <person name="Otillar R.P."/>
            <person name="Terry A.Y."/>
            <person name="Boore J.L."/>
            <person name="Simakov O."/>
            <person name="Marletaz F."/>
            <person name="Cho S.-J."/>
            <person name="Edsinger-Gonzales E."/>
            <person name="Havlak P."/>
            <person name="Kuo D.-H."/>
            <person name="Larsson T."/>
            <person name="Lv J."/>
            <person name="Arendt D."/>
            <person name="Savage R."/>
            <person name="Osoegawa K."/>
            <person name="de Jong P."/>
            <person name="Lindberg D.R."/>
            <person name="Seaver E.C."/>
            <person name="Weisblat D.A."/>
            <person name="Putnam N.H."/>
            <person name="Grigoriev I.V."/>
            <person name="Rokhsar D.S."/>
        </authorList>
    </citation>
    <scope>NUCLEOTIDE SEQUENCE</scope>
</reference>
<proteinExistence type="predicted"/>
<evidence type="ECO:0000313" key="2">
    <source>
        <dbReference type="EnsemblMetazoa" id="HelroP164975"/>
    </source>
</evidence>
<dbReference type="EnsemblMetazoa" id="HelroT164975">
    <property type="protein sequence ID" value="HelroP164975"/>
    <property type="gene ID" value="HelroG164975"/>
</dbReference>
<dbReference type="EMBL" id="AMQM01001893">
    <property type="status" value="NOT_ANNOTATED_CDS"/>
    <property type="molecule type" value="Genomic_DNA"/>
</dbReference>
<evidence type="ECO:0000313" key="1">
    <source>
        <dbReference type="EMBL" id="ESN92845.1"/>
    </source>
</evidence>
<organism evidence="2 3">
    <name type="scientific">Helobdella robusta</name>
    <name type="common">Californian leech</name>
    <dbReference type="NCBI Taxonomy" id="6412"/>
    <lineage>
        <taxon>Eukaryota</taxon>
        <taxon>Metazoa</taxon>
        <taxon>Spiralia</taxon>
        <taxon>Lophotrochozoa</taxon>
        <taxon>Annelida</taxon>
        <taxon>Clitellata</taxon>
        <taxon>Hirudinea</taxon>
        <taxon>Rhynchobdellida</taxon>
        <taxon>Glossiphoniidae</taxon>
        <taxon>Helobdella</taxon>
    </lineage>
</organism>
<dbReference type="KEGG" id="hro:HELRODRAFT_164975"/>
<dbReference type="EMBL" id="KB097639">
    <property type="protein sequence ID" value="ESN92845.1"/>
    <property type="molecule type" value="Genomic_DNA"/>
</dbReference>
<reference evidence="1 3" key="2">
    <citation type="journal article" date="2013" name="Nature">
        <title>Insights into bilaterian evolution from three spiralian genomes.</title>
        <authorList>
            <person name="Simakov O."/>
            <person name="Marletaz F."/>
            <person name="Cho S.J."/>
            <person name="Edsinger-Gonzales E."/>
            <person name="Havlak P."/>
            <person name="Hellsten U."/>
            <person name="Kuo D.H."/>
            <person name="Larsson T."/>
            <person name="Lv J."/>
            <person name="Arendt D."/>
            <person name="Savage R."/>
            <person name="Osoegawa K."/>
            <person name="de Jong P."/>
            <person name="Grimwood J."/>
            <person name="Chapman J.A."/>
            <person name="Shapiro H."/>
            <person name="Aerts A."/>
            <person name="Otillar R.P."/>
            <person name="Terry A.Y."/>
            <person name="Boore J.L."/>
            <person name="Grigoriev I.V."/>
            <person name="Lindberg D.R."/>
            <person name="Seaver E.C."/>
            <person name="Weisblat D.A."/>
            <person name="Putnam N.H."/>
            <person name="Rokhsar D.S."/>
        </authorList>
    </citation>
    <scope>NUCLEOTIDE SEQUENCE</scope>
</reference>
<accession>T1EW19</accession>
<evidence type="ECO:0000313" key="3">
    <source>
        <dbReference type="Proteomes" id="UP000015101"/>
    </source>
</evidence>
<dbReference type="HOGENOM" id="CLU_1808310_0_0_1"/>
<dbReference type="InParanoid" id="T1EW19"/>
<protein>
    <submittedName>
        <fullName evidence="1 2">Uncharacterized protein</fullName>
    </submittedName>
</protein>
<dbReference type="Proteomes" id="UP000015101">
    <property type="component" value="Unassembled WGS sequence"/>
</dbReference>
<dbReference type="GeneID" id="20200769"/>